<dbReference type="SUPFAM" id="SSF46785">
    <property type="entry name" value="Winged helix' DNA-binding domain"/>
    <property type="match status" value="1"/>
</dbReference>
<comment type="caution">
    <text evidence="5">The sequence shown here is derived from an EMBL/GenBank/DDBJ whole genome shotgun (WGS) entry which is preliminary data.</text>
</comment>
<dbReference type="Proteomes" id="UP000214603">
    <property type="component" value="Unassembled WGS sequence"/>
</dbReference>
<dbReference type="PROSITE" id="PS50949">
    <property type="entry name" value="HTH_GNTR"/>
    <property type="match status" value="1"/>
</dbReference>
<proteinExistence type="predicted"/>
<dbReference type="InterPro" id="IPR008920">
    <property type="entry name" value="TF_FadR/GntR_C"/>
</dbReference>
<keyword evidence="3" id="KW-0804">Transcription</keyword>
<dbReference type="EMBL" id="NJIH01000003">
    <property type="protein sequence ID" value="OWT64011.1"/>
    <property type="molecule type" value="Genomic_DNA"/>
</dbReference>
<evidence type="ECO:0000256" key="3">
    <source>
        <dbReference type="ARBA" id="ARBA00023163"/>
    </source>
</evidence>
<evidence type="ECO:0000259" key="4">
    <source>
        <dbReference type="PROSITE" id="PS50949"/>
    </source>
</evidence>
<dbReference type="InterPro" id="IPR011711">
    <property type="entry name" value="GntR_C"/>
</dbReference>
<dbReference type="OrthoDB" id="9799812at2"/>
<evidence type="ECO:0000256" key="1">
    <source>
        <dbReference type="ARBA" id="ARBA00023015"/>
    </source>
</evidence>
<dbReference type="Gene3D" id="1.20.120.530">
    <property type="entry name" value="GntR ligand-binding domain-like"/>
    <property type="match status" value="1"/>
</dbReference>
<keyword evidence="2" id="KW-0238">DNA-binding</keyword>
<protein>
    <submittedName>
        <fullName evidence="5">GntR family transcriptional regulator</fullName>
    </submittedName>
</protein>
<gene>
    <name evidence="5" type="ORF">CEY11_06855</name>
</gene>
<accession>A0A225MWQ9</accession>
<dbReference type="Gene3D" id="1.10.10.10">
    <property type="entry name" value="Winged helix-like DNA-binding domain superfamily/Winged helix DNA-binding domain"/>
    <property type="match status" value="1"/>
</dbReference>
<dbReference type="SUPFAM" id="SSF48008">
    <property type="entry name" value="GntR ligand-binding domain-like"/>
    <property type="match status" value="1"/>
</dbReference>
<evidence type="ECO:0000313" key="5">
    <source>
        <dbReference type="EMBL" id="OWT64011.1"/>
    </source>
</evidence>
<dbReference type="InterPro" id="IPR000524">
    <property type="entry name" value="Tscrpt_reg_HTH_GntR"/>
</dbReference>
<keyword evidence="6" id="KW-1185">Reference proteome</keyword>
<dbReference type="Pfam" id="PF07729">
    <property type="entry name" value="FCD"/>
    <property type="match status" value="1"/>
</dbReference>
<dbReference type="GO" id="GO:0003700">
    <property type="term" value="F:DNA-binding transcription factor activity"/>
    <property type="evidence" value="ECO:0007669"/>
    <property type="project" value="InterPro"/>
</dbReference>
<keyword evidence="1" id="KW-0805">Transcription regulation</keyword>
<organism evidence="5 6">
    <name type="scientific">Candidimonas nitroreducens</name>
    <dbReference type="NCBI Taxonomy" id="683354"/>
    <lineage>
        <taxon>Bacteria</taxon>
        <taxon>Pseudomonadati</taxon>
        <taxon>Pseudomonadota</taxon>
        <taxon>Betaproteobacteria</taxon>
        <taxon>Burkholderiales</taxon>
        <taxon>Alcaligenaceae</taxon>
        <taxon>Candidimonas</taxon>
    </lineage>
</organism>
<dbReference type="InterPro" id="IPR036388">
    <property type="entry name" value="WH-like_DNA-bd_sf"/>
</dbReference>
<sequence length="232" mass="26638">MDTLLQADLPLAERAYRHIRLAILRCEFAPEQRLRVETLSKQFEISSSPVREALSRLSEQGFVRSIDNKGFRVAPLTIAGIADLTRVRLLIECEALRDSISHGDDAWEARIVSAAHSLARIEQRLGDQAVILDDEWSQRHRDFHQATYANCASPLLDAMVMELFDRADRYRRYSARHRQAQRRKHSEHQVLMKSILERNVDNSIALLREHIQATERNVTQALQKMAAGKPAH</sequence>
<dbReference type="SMART" id="SM00345">
    <property type="entry name" value="HTH_GNTR"/>
    <property type="match status" value="1"/>
</dbReference>
<evidence type="ECO:0000256" key="2">
    <source>
        <dbReference type="ARBA" id="ARBA00023125"/>
    </source>
</evidence>
<dbReference type="PANTHER" id="PTHR43537:SF20">
    <property type="entry name" value="HTH-TYPE TRANSCRIPTIONAL REPRESSOR GLAR"/>
    <property type="match status" value="1"/>
</dbReference>
<evidence type="ECO:0000313" key="6">
    <source>
        <dbReference type="Proteomes" id="UP000214603"/>
    </source>
</evidence>
<name>A0A225MWQ9_9BURK</name>
<dbReference type="InterPro" id="IPR036390">
    <property type="entry name" value="WH_DNA-bd_sf"/>
</dbReference>
<dbReference type="GO" id="GO:0003677">
    <property type="term" value="F:DNA binding"/>
    <property type="evidence" value="ECO:0007669"/>
    <property type="project" value="UniProtKB-KW"/>
</dbReference>
<dbReference type="AlphaFoldDB" id="A0A225MWQ9"/>
<reference evidence="6" key="1">
    <citation type="submission" date="2017-06" db="EMBL/GenBank/DDBJ databases">
        <title>Herbaspirillum phytohormonus sp. nov., isolated from the root nodule of Robinia pseudoacacia in lead-zinc mine.</title>
        <authorList>
            <person name="Fan M."/>
            <person name="Lin Y."/>
        </authorList>
    </citation>
    <scope>NUCLEOTIDE SEQUENCE [LARGE SCALE GENOMIC DNA]</scope>
    <source>
        <strain evidence="6">SC-089</strain>
    </source>
</reference>
<dbReference type="SMART" id="SM00895">
    <property type="entry name" value="FCD"/>
    <property type="match status" value="1"/>
</dbReference>
<feature type="domain" description="HTH gntR-type" evidence="4">
    <location>
        <begin position="9"/>
        <end position="76"/>
    </location>
</feature>
<dbReference type="PANTHER" id="PTHR43537">
    <property type="entry name" value="TRANSCRIPTIONAL REGULATOR, GNTR FAMILY"/>
    <property type="match status" value="1"/>
</dbReference>
<dbReference type="CDD" id="cd07377">
    <property type="entry name" value="WHTH_GntR"/>
    <property type="match status" value="1"/>
</dbReference>
<dbReference type="Pfam" id="PF00392">
    <property type="entry name" value="GntR"/>
    <property type="match status" value="1"/>
</dbReference>